<dbReference type="EMBL" id="KK117710">
    <property type="protein sequence ID" value="KFM71226.1"/>
    <property type="molecule type" value="Genomic_DNA"/>
</dbReference>
<proteinExistence type="predicted"/>
<gene>
    <name evidence="1" type="ORF">X975_11452</name>
</gene>
<organism evidence="1 2">
    <name type="scientific">Stegodyphus mimosarum</name>
    <name type="common">African social velvet spider</name>
    <dbReference type="NCBI Taxonomy" id="407821"/>
    <lineage>
        <taxon>Eukaryota</taxon>
        <taxon>Metazoa</taxon>
        <taxon>Ecdysozoa</taxon>
        <taxon>Arthropoda</taxon>
        <taxon>Chelicerata</taxon>
        <taxon>Arachnida</taxon>
        <taxon>Araneae</taxon>
        <taxon>Araneomorphae</taxon>
        <taxon>Entelegynae</taxon>
        <taxon>Eresoidea</taxon>
        <taxon>Eresidae</taxon>
        <taxon>Stegodyphus</taxon>
    </lineage>
</organism>
<protein>
    <submittedName>
        <fullName evidence="1">Uncharacterized protein</fullName>
    </submittedName>
</protein>
<reference evidence="1 2" key="1">
    <citation type="submission" date="2013-11" db="EMBL/GenBank/DDBJ databases">
        <title>Genome sequencing of Stegodyphus mimosarum.</title>
        <authorList>
            <person name="Bechsgaard J."/>
        </authorList>
    </citation>
    <scope>NUCLEOTIDE SEQUENCE [LARGE SCALE GENOMIC DNA]</scope>
</reference>
<dbReference type="AlphaFoldDB" id="A0A087U1I7"/>
<keyword evidence="2" id="KW-1185">Reference proteome</keyword>
<name>A0A087U1I7_STEMI</name>
<sequence length="58" mass="7015">HKCHCLISVLSVFSSKLKCIETDFTKNYLHFFENETFRSVFLYVSSRRQKRKLQEEVN</sequence>
<dbReference type="Proteomes" id="UP000054359">
    <property type="component" value="Unassembled WGS sequence"/>
</dbReference>
<feature type="non-terminal residue" evidence="1">
    <location>
        <position position="1"/>
    </location>
</feature>
<feature type="non-terminal residue" evidence="1">
    <location>
        <position position="58"/>
    </location>
</feature>
<accession>A0A087U1I7</accession>
<evidence type="ECO:0000313" key="1">
    <source>
        <dbReference type="EMBL" id="KFM71226.1"/>
    </source>
</evidence>
<evidence type="ECO:0000313" key="2">
    <source>
        <dbReference type="Proteomes" id="UP000054359"/>
    </source>
</evidence>